<dbReference type="PROSITE" id="PS52004">
    <property type="entry name" value="KS3_2"/>
    <property type="match status" value="1"/>
</dbReference>
<dbReference type="InterPro" id="IPR014031">
    <property type="entry name" value="Ketoacyl_synth_C"/>
</dbReference>
<protein>
    <submittedName>
        <fullName evidence="5">3-oxoacyl-[acyl-carrier-protein] synthase II</fullName>
    </submittedName>
</protein>
<organism evidence="5 6">
    <name type="scientific">Actinokineospora terrae</name>
    <dbReference type="NCBI Taxonomy" id="155974"/>
    <lineage>
        <taxon>Bacteria</taxon>
        <taxon>Bacillati</taxon>
        <taxon>Actinomycetota</taxon>
        <taxon>Actinomycetes</taxon>
        <taxon>Pseudonocardiales</taxon>
        <taxon>Pseudonocardiaceae</taxon>
        <taxon>Actinokineospora</taxon>
    </lineage>
</organism>
<evidence type="ECO:0000256" key="2">
    <source>
        <dbReference type="ARBA" id="ARBA00022679"/>
    </source>
</evidence>
<dbReference type="SMART" id="SM00825">
    <property type="entry name" value="PKS_KS"/>
    <property type="match status" value="1"/>
</dbReference>
<dbReference type="InterPro" id="IPR000794">
    <property type="entry name" value="Beta-ketoacyl_synthase"/>
</dbReference>
<dbReference type="GO" id="GO:0006633">
    <property type="term" value="P:fatty acid biosynthetic process"/>
    <property type="evidence" value="ECO:0007669"/>
    <property type="project" value="TreeGrafter"/>
</dbReference>
<reference evidence="6" key="1">
    <citation type="submission" date="2016-10" db="EMBL/GenBank/DDBJ databases">
        <authorList>
            <person name="Varghese N."/>
            <person name="Submissions S."/>
        </authorList>
    </citation>
    <scope>NUCLEOTIDE SEQUENCE [LARGE SCALE GENOMIC DNA]</scope>
    <source>
        <strain evidence="6">DSM 44260</strain>
    </source>
</reference>
<dbReference type="PANTHER" id="PTHR11712:SF336">
    <property type="entry name" value="3-OXOACYL-[ACYL-CARRIER-PROTEIN] SYNTHASE, MITOCHONDRIAL"/>
    <property type="match status" value="1"/>
</dbReference>
<dbReference type="InterPro" id="IPR020841">
    <property type="entry name" value="PKS_Beta-ketoAc_synthase_dom"/>
</dbReference>
<dbReference type="SUPFAM" id="SSF53901">
    <property type="entry name" value="Thiolase-like"/>
    <property type="match status" value="2"/>
</dbReference>
<dbReference type="Gene3D" id="3.40.47.10">
    <property type="match status" value="1"/>
</dbReference>
<evidence type="ECO:0000256" key="1">
    <source>
        <dbReference type="ARBA" id="ARBA00008467"/>
    </source>
</evidence>
<dbReference type="InterPro" id="IPR014030">
    <property type="entry name" value="Ketoacyl_synth_N"/>
</dbReference>
<keyword evidence="2 3" id="KW-0808">Transferase</keyword>
<dbReference type="RefSeq" id="WP_092774907.1">
    <property type="nucleotide sequence ID" value="NZ_FOGI01000001.1"/>
</dbReference>
<dbReference type="PANTHER" id="PTHR11712">
    <property type="entry name" value="POLYKETIDE SYNTHASE-RELATED"/>
    <property type="match status" value="1"/>
</dbReference>
<evidence type="ECO:0000313" key="5">
    <source>
        <dbReference type="EMBL" id="SEQ97577.1"/>
    </source>
</evidence>
<sequence length="348" mass="35412">MADHPVHITAAAARTAFGRDHTRLRADGFAGVPAFAPVTRFPTEGRRTRHAATLPGAPALVDELVGVIDEVYTGPKSTVPLLLAAHADAGNRALAAEVAERTGVAGVPRVYTGACVAATSAVADAATMIATGRAERVLVAAGYLVEPSTFALFDAGRALSRDGRVRPFSAGRQGMLLGDGVAAVLLERAGKDPLARVAGWSRSGDAYHVCKPKPDGTGLARAITQAMTRAGVSTGDIDYVNANGTGTQFNDAAEVAALRLAGLDGVPVSSTKSVHGHALEASGLVELVATVLALRAGELPVNSGYLGADPHCELDLVVDAPRRTRVGHALTVNAAFGGANTALVVGAA</sequence>
<dbReference type="GO" id="GO:0005829">
    <property type="term" value="C:cytosol"/>
    <property type="evidence" value="ECO:0007669"/>
    <property type="project" value="TreeGrafter"/>
</dbReference>
<proteinExistence type="inferred from homology"/>
<name>A0A1H9KF82_9PSEU</name>
<dbReference type="Pfam" id="PF02801">
    <property type="entry name" value="Ketoacyl-synt_C"/>
    <property type="match status" value="1"/>
</dbReference>
<keyword evidence="6" id="KW-1185">Reference proteome</keyword>
<gene>
    <name evidence="5" type="ORF">SAMN04487818_101147</name>
</gene>
<dbReference type="AlphaFoldDB" id="A0A1H9KF82"/>
<dbReference type="Pfam" id="PF00109">
    <property type="entry name" value="ketoacyl-synt"/>
    <property type="match status" value="1"/>
</dbReference>
<evidence type="ECO:0000313" key="6">
    <source>
        <dbReference type="Proteomes" id="UP000199051"/>
    </source>
</evidence>
<dbReference type="GO" id="GO:0004315">
    <property type="term" value="F:3-oxoacyl-[acyl-carrier-protein] synthase activity"/>
    <property type="evidence" value="ECO:0007669"/>
    <property type="project" value="TreeGrafter"/>
</dbReference>
<dbReference type="EMBL" id="FOGI01000001">
    <property type="protein sequence ID" value="SEQ97577.1"/>
    <property type="molecule type" value="Genomic_DNA"/>
</dbReference>
<dbReference type="InterPro" id="IPR016039">
    <property type="entry name" value="Thiolase-like"/>
</dbReference>
<evidence type="ECO:0000256" key="3">
    <source>
        <dbReference type="RuleBase" id="RU003694"/>
    </source>
</evidence>
<feature type="domain" description="Ketosynthase family 3 (KS3)" evidence="4">
    <location>
        <begin position="3"/>
        <end position="347"/>
    </location>
</feature>
<accession>A0A1H9KF82</accession>
<dbReference type="Proteomes" id="UP000199051">
    <property type="component" value="Unassembled WGS sequence"/>
</dbReference>
<comment type="similarity">
    <text evidence="1 3">Belongs to the thiolase-like superfamily. Beta-ketoacyl-ACP synthases family.</text>
</comment>
<dbReference type="STRING" id="155974.SAMN04487818_101147"/>
<evidence type="ECO:0000259" key="4">
    <source>
        <dbReference type="PROSITE" id="PS52004"/>
    </source>
</evidence>